<proteinExistence type="predicted"/>
<sequence>MKIKLKPVTYGLIFLIFVFVLSFSVLVSSFNTRIYKSVYRSDENIKEFSGFSEEEYLGEIDRLKAYLFNTREDSNLIDSVYSEDEVSHMKDVYKLFRMVRIICVLSFFAAWFIIIKNKNHISYIDISRRWYLFIVYPVLIFAPAIINFEKFWTTFHKVLFSNDLWLMDPRYSLMINLLPEKIFYSISMMTIIVYFIIVLVAVLCFRFFSKREEKASYGTK</sequence>
<gene>
    <name evidence="2" type="ORF">C7381_10329</name>
</gene>
<organism evidence="2 3">
    <name type="scientific">Ezakiella coagulans</name>
    <dbReference type="NCBI Taxonomy" id="46507"/>
    <lineage>
        <taxon>Bacteria</taxon>
        <taxon>Bacillati</taxon>
        <taxon>Bacillota</taxon>
        <taxon>Tissierellia</taxon>
        <taxon>Ezakiella</taxon>
    </lineage>
</organism>
<keyword evidence="3" id="KW-1185">Reference proteome</keyword>
<comment type="caution">
    <text evidence="2">The sequence shown here is derived from an EMBL/GenBank/DDBJ whole genome shotgun (WGS) entry which is preliminary data.</text>
</comment>
<keyword evidence="1" id="KW-0472">Membrane</keyword>
<feature type="transmembrane region" description="Helical" evidence="1">
    <location>
        <begin position="12"/>
        <end position="30"/>
    </location>
</feature>
<evidence type="ECO:0000256" key="1">
    <source>
        <dbReference type="SAM" id="Phobius"/>
    </source>
</evidence>
<reference evidence="2 3" key="1">
    <citation type="submission" date="2018-04" db="EMBL/GenBank/DDBJ databases">
        <title>Genomic Encyclopedia of Type Strains, Phase IV (KMG-IV): sequencing the most valuable type-strain genomes for metagenomic binning, comparative biology and taxonomic classification.</title>
        <authorList>
            <person name="Goeker M."/>
        </authorList>
    </citation>
    <scope>NUCLEOTIDE SEQUENCE [LARGE SCALE GENOMIC DNA]</scope>
    <source>
        <strain evidence="2 3">DSM 20705</strain>
    </source>
</reference>
<dbReference type="NCBIfam" id="TIGR01906">
    <property type="entry name" value="integ_TIGR01906"/>
    <property type="match status" value="1"/>
</dbReference>
<keyword evidence="1" id="KW-1133">Transmembrane helix</keyword>
<accession>A0A2U1E4L6</accession>
<evidence type="ECO:0000313" key="3">
    <source>
        <dbReference type="Proteomes" id="UP000245793"/>
    </source>
</evidence>
<keyword evidence="1" id="KW-0812">Transmembrane</keyword>
<protein>
    <submittedName>
        <fullName evidence="2">Integral membrane protein (TIGR01906 family)</fullName>
    </submittedName>
</protein>
<feature type="transmembrane region" description="Helical" evidence="1">
    <location>
        <begin position="182"/>
        <end position="208"/>
    </location>
</feature>
<dbReference type="EMBL" id="QEKV01000003">
    <property type="protein sequence ID" value="PVY94792.1"/>
    <property type="molecule type" value="Genomic_DNA"/>
</dbReference>
<dbReference type="Pfam" id="PF07314">
    <property type="entry name" value="Lit"/>
    <property type="match status" value="1"/>
</dbReference>
<dbReference type="InterPro" id="IPR010178">
    <property type="entry name" value="Lit"/>
</dbReference>
<dbReference type="RefSeq" id="WP_116479826.1">
    <property type="nucleotide sequence ID" value="NZ_QEKV01000003.1"/>
</dbReference>
<dbReference type="AlphaFoldDB" id="A0A2U1E4L6"/>
<feature type="transmembrane region" description="Helical" evidence="1">
    <location>
        <begin position="130"/>
        <end position="148"/>
    </location>
</feature>
<feature type="transmembrane region" description="Helical" evidence="1">
    <location>
        <begin position="95"/>
        <end position="114"/>
    </location>
</feature>
<dbReference type="Proteomes" id="UP000245793">
    <property type="component" value="Unassembled WGS sequence"/>
</dbReference>
<evidence type="ECO:0000313" key="2">
    <source>
        <dbReference type="EMBL" id="PVY94792.1"/>
    </source>
</evidence>
<name>A0A2U1E4L6_9FIRM</name>